<dbReference type="EMBL" id="CAUYUE010000006">
    <property type="protein sequence ID" value="CAK0780236.1"/>
    <property type="molecule type" value="Genomic_DNA"/>
</dbReference>
<dbReference type="Proteomes" id="UP001314263">
    <property type="component" value="Unassembled WGS sequence"/>
</dbReference>
<evidence type="ECO:0000313" key="11">
    <source>
        <dbReference type="Proteomes" id="UP001314263"/>
    </source>
</evidence>
<dbReference type="AlphaFoldDB" id="A0AAV1I497"/>
<evidence type="ECO:0000256" key="6">
    <source>
        <dbReference type="ARBA" id="ARBA00042087"/>
    </source>
</evidence>
<evidence type="ECO:0000313" key="10">
    <source>
        <dbReference type="EMBL" id="CAK0780236.1"/>
    </source>
</evidence>
<dbReference type="InterPro" id="IPR050425">
    <property type="entry name" value="NAD(P)_dehydrat-like"/>
</dbReference>
<accession>A0AAV1I497</accession>
<comment type="caution">
    <text evidence="10">The sequence shown here is derived from an EMBL/GenBank/DDBJ whole genome shotgun (WGS) entry which is preliminary data.</text>
</comment>
<evidence type="ECO:0000256" key="1">
    <source>
        <dbReference type="ARBA" id="ARBA00023002"/>
    </source>
</evidence>
<dbReference type="PANTHER" id="PTHR10366:SF564">
    <property type="entry name" value="STEROL-4-ALPHA-CARBOXYLATE 3-DEHYDROGENASE, DECARBOXYLATING"/>
    <property type="match status" value="1"/>
</dbReference>
<dbReference type="Pfam" id="PF01370">
    <property type="entry name" value="Epimerase"/>
    <property type="match status" value="1"/>
</dbReference>
<feature type="domain" description="NAD-dependent epimerase/dehydratase" evidence="9">
    <location>
        <begin position="9"/>
        <end position="246"/>
    </location>
</feature>
<comment type="similarity">
    <text evidence="3">Belongs to the NAD(P)-dependent epimerase/dehydratase family. Dihydroflavonol-4-reductase subfamily.</text>
</comment>
<dbReference type="EC" id="1.1.1.234" evidence="4"/>
<evidence type="ECO:0000256" key="4">
    <source>
        <dbReference type="ARBA" id="ARBA00039055"/>
    </source>
</evidence>
<proteinExistence type="inferred from homology"/>
<evidence type="ECO:0000256" key="3">
    <source>
        <dbReference type="ARBA" id="ARBA00023445"/>
    </source>
</evidence>
<dbReference type="GO" id="GO:0045552">
    <property type="term" value="F:dihydroflavanol 4-reductase activity"/>
    <property type="evidence" value="ECO:0007669"/>
    <property type="project" value="UniProtKB-EC"/>
</dbReference>
<evidence type="ECO:0000256" key="2">
    <source>
        <dbReference type="ARBA" id="ARBA00023241"/>
    </source>
</evidence>
<comment type="catalytic activity">
    <reaction evidence="7">
        <text>(2S)-flavan-4-ol + NADP(+) = (2S)-flavanone + NADPH + H(+)</text>
        <dbReference type="Rhea" id="RHEA:11228"/>
        <dbReference type="ChEBI" id="CHEBI:15378"/>
        <dbReference type="ChEBI" id="CHEBI:15605"/>
        <dbReference type="ChEBI" id="CHEBI:15606"/>
        <dbReference type="ChEBI" id="CHEBI:57783"/>
        <dbReference type="ChEBI" id="CHEBI:58349"/>
        <dbReference type="EC" id="1.1.1.234"/>
    </reaction>
</comment>
<evidence type="ECO:0000256" key="5">
    <source>
        <dbReference type="ARBA" id="ARBA00039057"/>
    </source>
</evidence>
<evidence type="ECO:0000256" key="7">
    <source>
        <dbReference type="ARBA" id="ARBA00048870"/>
    </source>
</evidence>
<gene>
    <name evidence="10" type="ORF">CVIRNUC_004980</name>
</gene>
<dbReference type="EC" id="1.1.1.219" evidence="5"/>
<dbReference type="GO" id="GO:0047890">
    <property type="term" value="F:flavanone 4-reductase activity"/>
    <property type="evidence" value="ECO:0007669"/>
    <property type="project" value="UniProtKB-EC"/>
</dbReference>
<evidence type="ECO:0000259" key="9">
    <source>
        <dbReference type="Pfam" id="PF01370"/>
    </source>
</evidence>
<sequence length="337" mass="35898">MAHAAPVAVVTGATGFVASELVKQLLAKGYTVRGTVRSLQNKDKVQHLERLGQAMPGHLTLHEADLLKEGSFDSVVRGASYIFHTASPFFIESSNAQADLIDPALKGTANVLSSAAKAKDSVKRVILTSSVAAVHGEYAAPPKNGHLYTEEDWNETSTIDNQPYHRSKVLAEQEAWKTAKQHGLDLVTILPNFVLGPVLSSRADGTSVGFLKGVAEGTALQGTPLICDVRDVARAHVLAAEEPSASGRYIVSHRAPLTATALSKALQERFPQYAIPEVPEQQYDASEKIDNSKAEKELGLQLTPAVNTFIDGIVTLVQLEIAQPLPSGAPQEGTAAV</sequence>
<dbReference type="InterPro" id="IPR001509">
    <property type="entry name" value="Epimerase_deHydtase"/>
</dbReference>
<dbReference type="GO" id="GO:0009813">
    <property type="term" value="P:flavonoid biosynthetic process"/>
    <property type="evidence" value="ECO:0007669"/>
    <property type="project" value="UniProtKB-KW"/>
</dbReference>
<dbReference type="PANTHER" id="PTHR10366">
    <property type="entry name" value="NAD DEPENDENT EPIMERASE/DEHYDRATASE"/>
    <property type="match status" value="1"/>
</dbReference>
<keyword evidence="1" id="KW-0560">Oxidoreductase</keyword>
<dbReference type="FunFam" id="3.40.50.720:FF:000085">
    <property type="entry name" value="Dihydroflavonol reductase"/>
    <property type="match status" value="1"/>
</dbReference>
<protein>
    <recommendedName>
        <fullName evidence="6">Flavanone 4-reductase</fullName>
        <ecNumber evidence="5">1.1.1.219</ecNumber>
        <ecNumber evidence="4">1.1.1.234</ecNumber>
    </recommendedName>
</protein>
<evidence type="ECO:0000256" key="8">
    <source>
        <dbReference type="ARBA" id="ARBA00049132"/>
    </source>
</evidence>
<keyword evidence="2" id="KW-0284">Flavonoid biosynthesis</keyword>
<keyword evidence="11" id="KW-1185">Reference proteome</keyword>
<organism evidence="10 11">
    <name type="scientific">Coccomyxa viridis</name>
    <dbReference type="NCBI Taxonomy" id="1274662"/>
    <lineage>
        <taxon>Eukaryota</taxon>
        <taxon>Viridiplantae</taxon>
        <taxon>Chlorophyta</taxon>
        <taxon>core chlorophytes</taxon>
        <taxon>Trebouxiophyceae</taxon>
        <taxon>Trebouxiophyceae incertae sedis</taxon>
        <taxon>Coccomyxaceae</taxon>
        <taxon>Coccomyxa</taxon>
    </lineage>
</organism>
<dbReference type="Gene3D" id="3.40.50.720">
    <property type="entry name" value="NAD(P)-binding Rossmann-like Domain"/>
    <property type="match status" value="1"/>
</dbReference>
<reference evidence="10 11" key="1">
    <citation type="submission" date="2023-10" db="EMBL/GenBank/DDBJ databases">
        <authorList>
            <person name="Maclean D."/>
            <person name="Macfadyen A."/>
        </authorList>
    </citation>
    <scope>NUCLEOTIDE SEQUENCE [LARGE SCALE GENOMIC DNA]</scope>
</reference>
<dbReference type="InterPro" id="IPR036291">
    <property type="entry name" value="NAD(P)-bd_dom_sf"/>
</dbReference>
<comment type="catalytic activity">
    <reaction evidence="8">
        <text>a (2R,3S,4S)-leucoanthocyanidin + NADP(+) = a (2R,3R)-dihydroflavonol + NADPH + H(+)</text>
        <dbReference type="Rhea" id="RHEA:54444"/>
        <dbReference type="ChEBI" id="CHEBI:15378"/>
        <dbReference type="ChEBI" id="CHEBI:57783"/>
        <dbReference type="ChEBI" id="CHEBI:58349"/>
        <dbReference type="ChEBI" id="CHEBI:138176"/>
        <dbReference type="ChEBI" id="CHEBI:138188"/>
        <dbReference type="EC" id="1.1.1.219"/>
    </reaction>
</comment>
<name>A0AAV1I497_9CHLO</name>
<dbReference type="SUPFAM" id="SSF51735">
    <property type="entry name" value="NAD(P)-binding Rossmann-fold domains"/>
    <property type="match status" value="1"/>
</dbReference>